<dbReference type="AlphaFoldDB" id="A0AAJ1TKY3"/>
<dbReference type="Proteomes" id="UP001238450">
    <property type="component" value="Unassembled WGS sequence"/>
</dbReference>
<keyword evidence="2 7" id="KW-0489">Methyltransferase</keyword>
<dbReference type="CDD" id="cd16401">
    <property type="entry name" value="ParB_N_like_MT"/>
    <property type="match status" value="1"/>
</dbReference>
<dbReference type="GO" id="GO:0003677">
    <property type="term" value="F:DNA binding"/>
    <property type="evidence" value="ECO:0007669"/>
    <property type="project" value="InterPro"/>
</dbReference>
<dbReference type="EMBL" id="JAUSUV010000008">
    <property type="protein sequence ID" value="MDQ0417906.1"/>
    <property type="molecule type" value="Genomic_DNA"/>
</dbReference>
<dbReference type="Gene3D" id="3.40.50.150">
    <property type="entry name" value="Vaccinia Virus protein VP39"/>
    <property type="match status" value="1"/>
</dbReference>
<comment type="similarity">
    <text evidence="1 5">Belongs to the N(4)/N(6)-methyltransferase family.</text>
</comment>
<evidence type="ECO:0000259" key="6">
    <source>
        <dbReference type="SMART" id="SM00470"/>
    </source>
</evidence>
<accession>A0AAJ1TKY3</accession>
<feature type="domain" description="ParB-like N-terminal" evidence="6">
    <location>
        <begin position="4"/>
        <end position="93"/>
    </location>
</feature>
<dbReference type="Pfam" id="PF01555">
    <property type="entry name" value="N6_N4_Mtase"/>
    <property type="match status" value="1"/>
</dbReference>
<dbReference type="InterPro" id="IPR002052">
    <property type="entry name" value="DNA_methylase_N6_adenine_CS"/>
</dbReference>
<keyword evidence="3" id="KW-0808">Transferase</keyword>
<evidence type="ECO:0000313" key="7">
    <source>
        <dbReference type="EMBL" id="MDQ0417906.1"/>
    </source>
</evidence>
<dbReference type="Gene3D" id="3.90.1530.10">
    <property type="entry name" value="Conserved hypothetical protein from pyrococcus furiosus pfu- 392566-001, ParB domain"/>
    <property type="match status" value="1"/>
</dbReference>
<dbReference type="InterPro" id="IPR029063">
    <property type="entry name" value="SAM-dependent_MTases_sf"/>
</dbReference>
<dbReference type="SUPFAM" id="SSF53335">
    <property type="entry name" value="S-adenosyl-L-methionine-dependent methyltransferases"/>
    <property type="match status" value="1"/>
</dbReference>
<evidence type="ECO:0000256" key="3">
    <source>
        <dbReference type="ARBA" id="ARBA00022679"/>
    </source>
</evidence>
<proteinExistence type="inferred from homology"/>
<dbReference type="GO" id="GO:0032259">
    <property type="term" value="P:methylation"/>
    <property type="evidence" value="ECO:0007669"/>
    <property type="project" value="UniProtKB-KW"/>
</dbReference>
<dbReference type="RefSeq" id="WP_307253220.1">
    <property type="nucleotide sequence ID" value="NZ_JAUSUV010000008.1"/>
</dbReference>
<dbReference type="SMART" id="SM00470">
    <property type="entry name" value="ParB"/>
    <property type="match status" value="1"/>
</dbReference>
<name>A0AAJ1TKY3_9BACL</name>
<dbReference type="InterPro" id="IPR002941">
    <property type="entry name" value="DNA_methylase_N4/N6"/>
</dbReference>
<reference evidence="7 8" key="1">
    <citation type="submission" date="2023-07" db="EMBL/GenBank/DDBJ databases">
        <title>Genomic Encyclopedia of Type Strains, Phase IV (KMG-IV): sequencing the most valuable type-strain genomes for metagenomic binning, comparative biology and taxonomic classification.</title>
        <authorList>
            <person name="Goeker M."/>
        </authorList>
    </citation>
    <scope>NUCLEOTIDE SEQUENCE [LARGE SCALE GENOMIC DNA]</scope>
    <source>
        <strain evidence="7 8">DSM 46876</strain>
    </source>
</reference>
<evidence type="ECO:0000256" key="2">
    <source>
        <dbReference type="ARBA" id="ARBA00022603"/>
    </source>
</evidence>
<dbReference type="EC" id="2.1.1.-" evidence="5"/>
<evidence type="ECO:0000256" key="4">
    <source>
        <dbReference type="ARBA" id="ARBA00022747"/>
    </source>
</evidence>
<dbReference type="SUPFAM" id="SSF110849">
    <property type="entry name" value="ParB/Sulfiredoxin"/>
    <property type="match status" value="1"/>
</dbReference>
<organism evidence="7 8">
    <name type="scientific">Croceifilum oryzae</name>
    <dbReference type="NCBI Taxonomy" id="1553429"/>
    <lineage>
        <taxon>Bacteria</taxon>
        <taxon>Bacillati</taxon>
        <taxon>Bacillota</taxon>
        <taxon>Bacilli</taxon>
        <taxon>Bacillales</taxon>
        <taxon>Thermoactinomycetaceae</taxon>
        <taxon>Croceifilum</taxon>
    </lineage>
</organism>
<dbReference type="GO" id="GO:0008170">
    <property type="term" value="F:N-methyltransferase activity"/>
    <property type="evidence" value="ECO:0007669"/>
    <property type="project" value="InterPro"/>
</dbReference>
<dbReference type="InterPro" id="IPR036086">
    <property type="entry name" value="ParB/Sulfiredoxin_sf"/>
</dbReference>
<comment type="caution">
    <text evidence="7">The sequence shown here is derived from an EMBL/GenBank/DDBJ whole genome shotgun (WGS) entry which is preliminary data.</text>
</comment>
<dbReference type="PRINTS" id="PR00508">
    <property type="entry name" value="S21N4MTFRASE"/>
</dbReference>
<dbReference type="InterPro" id="IPR015840">
    <property type="entry name" value="DNA_MeTrfase_ParB"/>
</dbReference>
<evidence type="ECO:0000256" key="5">
    <source>
        <dbReference type="RuleBase" id="RU362026"/>
    </source>
</evidence>
<dbReference type="Pfam" id="PF02195">
    <property type="entry name" value="ParB_N"/>
    <property type="match status" value="1"/>
</dbReference>
<sequence>MEIKKISIDRINPAVYNPRKNLQPGDPEYEKLKRSIEEFGFVEPLVWNQRTGCLVGGHQRFKVLLDRGFTEVECSVVDLDVAKEKALNIALNRISGDWDLKKLADLLEDIQLTGLDVELTGFDSSEIDKIMSDFLYEMEPEEDNFDLDEELEKIEELVTQKGDIWQMGKHRLLCGDATSSEDMNRLMDGQLASMIFTDPPYNVNYTGKTVDALKIKNDKMGNQQFYQFLFDAFSNMYAVTQPGGGIYICHADSEGINFRGAMVASGWSLKQCIVWVKNTIVMGRQDYHWQHEPILYGWKPGQAHRWVGDRKQSTVWEYNKPARSKDHPTMKPISIPSRAIKNSSQVGSIILDSFLGSGSTLIACEQTSRICYGLELDPRYCDVIVRRWENQTGQKAVREGEKGQT</sequence>
<evidence type="ECO:0000313" key="8">
    <source>
        <dbReference type="Proteomes" id="UP001238450"/>
    </source>
</evidence>
<protein>
    <recommendedName>
        <fullName evidence="5">Methyltransferase</fullName>
        <ecNumber evidence="5">2.1.1.-</ecNumber>
    </recommendedName>
</protein>
<dbReference type="PIRSF" id="PIRSF036758">
    <property type="entry name" value="Aden_M_ParB"/>
    <property type="match status" value="1"/>
</dbReference>
<gene>
    <name evidence="7" type="ORF">J2Z48_002090</name>
</gene>
<keyword evidence="4" id="KW-0680">Restriction system</keyword>
<dbReference type="InterPro" id="IPR001091">
    <property type="entry name" value="RM_Methyltransferase"/>
</dbReference>
<dbReference type="GO" id="GO:0009307">
    <property type="term" value="P:DNA restriction-modification system"/>
    <property type="evidence" value="ECO:0007669"/>
    <property type="project" value="UniProtKB-KW"/>
</dbReference>
<dbReference type="PROSITE" id="PS00092">
    <property type="entry name" value="N6_MTASE"/>
    <property type="match status" value="1"/>
</dbReference>
<evidence type="ECO:0000256" key="1">
    <source>
        <dbReference type="ARBA" id="ARBA00006594"/>
    </source>
</evidence>
<dbReference type="InterPro" id="IPR003115">
    <property type="entry name" value="ParB_N"/>
</dbReference>
<keyword evidence="8" id="KW-1185">Reference proteome</keyword>